<feature type="region of interest" description="Disordered" evidence="1">
    <location>
        <begin position="256"/>
        <end position="301"/>
    </location>
</feature>
<proteinExistence type="predicted"/>
<evidence type="ECO:0000313" key="4">
    <source>
        <dbReference type="Proteomes" id="UP000602381"/>
    </source>
</evidence>
<reference evidence="4" key="1">
    <citation type="journal article" date="2019" name="Int. J. Syst. Evol. Microbiol.">
        <title>The Global Catalogue of Microorganisms (GCM) 10K type strain sequencing project: providing services to taxonomists for standard genome sequencing and annotation.</title>
        <authorList>
            <consortium name="The Broad Institute Genomics Platform"/>
            <consortium name="The Broad Institute Genome Sequencing Center for Infectious Disease"/>
            <person name="Wu L."/>
            <person name="Ma J."/>
        </authorList>
    </citation>
    <scope>NUCLEOTIDE SEQUENCE [LARGE SCALE GENOMIC DNA]</scope>
    <source>
        <strain evidence="4">JCM 17843</strain>
    </source>
</reference>
<name>A0ABQ2LC95_9PROT</name>
<feature type="domain" description="MobA/VirD2-like nuclease" evidence="2">
    <location>
        <begin position="26"/>
        <end position="145"/>
    </location>
</feature>
<protein>
    <recommendedName>
        <fullName evidence="2">MobA/VirD2-like nuclease domain-containing protein</fullName>
    </recommendedName>
</protein>
<dbReference type="EMBL" id="BMOV01000003">
    <property type="protein sequence ID" value="GGO10346.1"/>
    <property type="molecule type" value="Genomic_DNA"/>
</dbReference>
<accession>A0ABQ2LC95</accession>
<evidence type="ECO:0000259" key="2">
    <source>
        <dbReference type="Pfam" id="PF03432"/>
    </source>
</evidence>
<dbReference type="Pfam" id="PF03432">
    <property type="entry name" value="Relaxase"/>
    <property type="match status" value="1"/>
</dbReference>
<sequence>MIIKGGSRAAPRSLAKHLMRGDTNERVLVLGYDGVAIEDLNAALADMQALASGTRGKKGLYHANIDPHTDYKMTPEQWDRCVAVLEKELGLEGQPRVVVLHEKKGREHIHVVWARTDIDTMTLRSDSNNYLAHERASHQLEAEFGHEHVPGAHYKRDKSQDRPVAKMNRMEWQQSERSGLDPIARKAEITALYEQSDNGQAFRNALEEHGYVLANGDKRVFVVVDIAGDIHSLNRQVTSAKAKDIREKIADIDPASLPDVAEAQEIQEQRRDARRSASGREEAEEGRTTAEAPAKSQEALPILAPDDPALAEARADLNQNHDRRREIFAQDWDKRIAREMDLVNRQINEQRDIERKLDWKQMEPGKGIERFEHKLKDRLDPKRISDRYDERQQREKERDVRDAERRAARMAELQRDREQAREKLESKFDQEHSQLEDMHRRDQERARQQELDRARDPQSPDNKPPDRGGGYDR</sequence>
<evidence type="ECO:0000313" key="3">
    <source>
        <dbReference type="EMBL" id="GGO10346.1"/>
    </source>
</evidence>
<dbReference type="InterPro" id="IPR005094">
    <property type="entry name" value="Endonuclease_MobA/VirD2"/>
</dbReference>
<dbReference type="Proteomes" id="UP000602381">
    <property type="component" value="Unassembled WGS sequence"/>
</dbReference>
<gene>
    <name evidence="3" type="ORF">GCM10007972_13000</name>
</gene>
<evidence type="ECO:0000256" key="1">
    <source>
        <dbReference type="SAM" id="MobiDB-lite"/>
    </source>
</evidence>
<feature type="compositionally biased region" description="Basic and acidic residues" evidence="1">
    <location>
        <begin position="267"/>
        <end position="288"/>
    </location>
</feature>
<comment type="caution">
    <text evidence="3">The sequence shown here is derived from an EMBL/GenBank/DDBJ whole genome shotgun (WGS) entry which is preliminary data.</text>
</comment>
<feature type="region of interest" description="Disordered" evidence="1">
    <location>
        <begin position="361"/>
        <end position="473"/>
    </location>
</feature>
<keyword evidence="4" id="KW-1185">Reference proteome</keyword>
<dbReference type="RefSeq" id="WP_150004848.1">
    <property type="nucleotide sequence ID" value="NZ_BMOV01000003.1"/>
</dbReference>
<organism evidence="3 4">
    <name type="scientific">Iodidimonas muriae</name>
    <dbReference type="NCBI Taxonomy" id="261467"/>
    <lineage>
        <taxon>Bacteria</taxon>
        <taxon>Pseudomonadati</taxon>
        <taxon>Pseudomonadota</taxon>
        <taxon>Alphaproteobacteria</taxon>
        <taxon>Iodidimonadales</taxon>
        <taxon>Iodidimonadaceae</taxon>
        <taxon>Iodidimonas</taxon>
    </lineage>
</organism>